<gene>
    <name evidence="2" type="ORF">ACA1_077230</name>
</gene>
<dbReference type="RefSeq" id="XP_004335882.1">
    <property type="nucleotide sequence ID" value="XM_004335834.1"/>
</dbReference>
<feature type="chain" id="PRO_5003989636" description="Secreted protein" evidence="1">
    <location>
        <begin position="23"/>
        <end position="181"/>
    </location>
</feature>
<dbReference type="KEGG" id="acan:ACA1_077230"/>
<dbReference type="AlphaFoldDB" id="L8GM07"/>
<keyword evidence="1" id="KW-0732">Signal</keyword>
<protein>
    <recommendedName>
        <fullName evidence="4">Secreted protein</fullName>
    </recommendedName>
</protein>
<keyword evidence="3" id="KW-1185">Reference proteome</keyword>
<dbReference type="VEuPathDB" id="AmoebaDB:ACA1_077230"/>
<sequence>MKAWSVLSFLSAALLCCAMVQGYANVTEFCEDSQWDPVQPAFASASEFNGERHLFLEFRDYFVEITSNVDLGNTTVEANVISQLNAKLTKKGFNNTVYSFTIIRSNGDITMDTILGVNPVIDNHGGRYSLGKPMLCRDFQTVVFDYTYVTRTGLQYRFWSQAVQTSVQKQFFSFRFNIPVQ</sequence>
<evidence type="ECO:0000313" key="2">
    <source>
        <dbReference type="EMBL" id="ELR13869.1"/>
    </source>
</evidence>
<evidence type="ECO:0008006" key="4">
    <source>
        <dbReference type="Google" id="ProtNLM"/>
    </source>
</evidence>
<name>L8GM07_ACACF</name>
<reference evidence="2 3" key="1">
    <citation type="journal article" date="2013" name="Genome Biol.">
        <title>Genome of Acanthamoeba castellanii highlights extensive lateral gene transfer and early evolution of tyrosine kinase signaling.</title>
        <authorList>
            <person name="Clarke M."/>
            <person name="Lohan A.J."/>
            <person name="Liu B."/>
            <person name="Lagkouvardos I."/>
            <person name="Roy S."/>
            <person name="Zafar N."/>
            <person name="Bertelli C."/>
            <person name="Schilde C."/>
            <person name="Kianianmomeni A."/>
            <person name="Burglin T.R."/>
            <person name="Frech C."/>
            <person name="Turcotte B."/>
            <person name="Kopec K.O."/>
            <person name="Synnott J.M."/>
            <person name="Choo C."/>
            <person name="Paponov I."/>
            <person name="Finkler A."/>
            <person name="Soon Heng Tan C."/>
            <person name="Hutchins A.P."/>
            <person name="Weinmeier T."/>
            <person name="Rattei T."/>
            <person name="Chu J.S."/>
            <person name="Gimenez G."/>
            <person name="Irimia M."/>
            <person name="Rigden D.J."/>
            <person name="Fitzpatrick D.A."/>
            <person name="Lorenzo-Morales J."/>
            <person name="Bateman A."/>
            <person name="Chiu C.H."/>
            <person name="Tang P."/>
            <person name="Hegemann P."/>
            <person name="Fromm H."/>
            <person name="Raoult D."/>
            <person name="Greub G."/>
            <person name="Miranda-Saavedra D."/>
            <person name="Chen N."/>
            <person name="Nash P."/>
            <person name="Ginger M.L."/>
            <person name="Horn M."/>
            <person name="Schaap P."/>
            <person name="Caler L."/>
            <person name="Loftus B."/>
        </authorList>
    </citation>
    <scope>NUCLEOTIDE SEQUENCE [LARGE SCALE GENOMIC DNA]</scope>
    <source>
        <strain evidence="2 3">Neff</strain>
    </source>
</reference>
<evidence type="ECO:0000256" key="1">
    <source>
        <dbReference type="SAM" id="SignalP"/>
    </source>
</evidence>
<organism evidence="2 3">
    <name type="scientific">Acanthamoeba castellanii (strain ATCC 30010 / Neff)</name>
    <dbReference type="NCBI Taxonomy" id="1257118"/>
    <lineage>
        <taxon>Eukaryota</taxon>
        <taxon>Amoebozoa</taxon>
        <taxon>Discosea</taxon>
        <taxon>Longamoebia</taxon>
        <taxon>Centramoebida</taxon>
        <taxon>Acanthamoebidae</taxon>
        <taxon>Acanthamoeba</taxon>
    </lineage>
</organism>
<dbReference type="EMBL" id="KB008074">
    <property type="protein sequence ID" value="ELR13869.1"/>
    <property type="molecule type" value="Genomic_DNA"/>
</dbReference>
<accession>L8GM07</accession>
<proteinExistence type="predicted"/>
<feature type="signal peptide" evidence="1">
    <location>
        <begin position="1"/>
        <end position="22"/>
    </location>
</feature>
<evidence type="ECO:0000313" key="3">
    <source>
        <dbReference type="Proteomes" id="UP000011083"/>
    </source>
</evidence>
<dbReference type="Proteomes" id="UP000011083">
    <property type="component" value="Unassembled WGS sequence"/>
</dbReference>
<dbReference type="GeneID" id="14914367"/>